<dbReference type="PANTHER" id="PTHR34136:SF1">
    <property type="entry name" value="UDP-N-ACETYL-D-MANNOSAMINURONIC ACID TRANSFERASE"/>
    <property type="match status" value="1"/>
</dbReference>
<dbReference type="PANTHER" id="PTHR34136">
    <property type="match status" value="1"/>
</dbReference>
<evidence type="ECO:0000256" key="1">
    <source>
        <dbReference type="ARBA" id="ARBA00022676"/>
    </source>
</evidence>
<dbReference type="InterPro" id="IPR004629">
    <property type="entry name" value="WecG_TagA_CpsF"/>
</dbReference>
<reference evidence="5" key="2">
    <citation type="submission" date="2019-06" db="EMBL/GenBank/DDBJ databases">
        <title>Co-occurence of chitin degradation, pigmentation and bioactivity in marine Pseudoalteromonas.</title>
        <authorList>
            <person name="Sonnenschein E.C."/>
            <person name="Bech P.K."/>
        </authorList>
    </citation>
    <scope>NUCLEOTIDE SEQUENCE [LARGE SCALE GENOMIC DNA]</scope>
    <source>
        <strain evidence="5">S2676</strain>
    </source>
</reference>
<evidence type="ECO:0000313" key="4">
    <source>
        <dbReference type="EMBL" id="TMP29301.1"/>
    </source>
</evidence>
<dbReference type="RefSeq" id="WP_138551130.1">
    <property type="nucleotide sequence ID" value="NZ_PNCH01000017.1"/>
</dbReference>
<keyword evidence="3" id="KW-0812">Transmembrane</keyword>
<dbReference type="Pfam" id="PF03808">
    <property type="entry name" value="Glyco_tran_WecG"/>
    <property type="match status" value="1"/>
</dbReference>
<comment type="caution">
    <text evidence="4">The sequence shown here is derived from an EMBL/GenBank/DDBJ whole genome shotgun (WGS) entry which is preliminary data.</text>
</comment>
<evidence type="ECO:0000313" key="5">
    <source>
        <dbReference type="Proteomes" id="UP000310249"/>
    </source>
</evidence>
<name>A0A5S3WMW9_9GAMM</name>
<sequence length="419" mass="46350">MSFNLTTSSPEPGEATVRKALRFCVALILVATLLPVFSVNCVLALLCFKAPLKRLTWIDISAQPVRLYCWQAGLFKRSAAILNVLGGTIRLVGNPLVRDGVSIPVIRRFHSPCSSPGLFDSLWLYSLTGLSVKAPLALLQQQRDQSVFADTCLVIKVMLCLCLYRKSASMPSHSELFGIPFSNTRMQTAVDWIVQGAQQQPLQSACRAAYYINVNSVNLSAVNARLYQALQSSDRNFIDGSGMRIAARQAGMGLADNNNGTDMLPALCEAAVERKRSLFLLGAQPGVAEQAASNLRQQYPGLHIASVHHGYFDDDEQVCNTINQSGADIVLVALGSPRQEIWIDNNKHKLQAQCALAVGGLFDFFSGNIARAPMWMRELGLEWIWRLIQEPRAKFNRYVLGNPIFLFRVYVLQQALRGF</sequence>
<organism evidence="4 5">
    <name type="scientific">Pseudoalteromonas rubra</name>
    <dbReference type="NCBI Taxonomy" id="43658"/>
    <lineage>
        <taxon>Bacteria</taxon>
        <taxon>Pseudomonadati</taxon>
        <taxon>Pseudomonadota</taxon>
        <taxon>Gammaproteobacteria</taxon>
        <taxon>Alteromonadales</taxon>
        <taxon>Pseudoalteromonadaceae</taxon>
        <taxon>Pseudoalteromonas</taxon>
    </lineage>
</organism>
<keyword evidence="1" id="KW-0328">Glycosyltransferase</keyword>
<evidence type="ECO:0000256" key="3">
    <source>
        <dbReference type="SAM" id="Phobius"/>
    </source>
</evidence>
<keyword evidence="3" id="KW-1133">Transmembrane helix</keyword>
<dbReference type="GO" id="GO:0016758">
    <property type="term" value="F:hexosyltransferase activity"/>
    <property type="evidence" value="ECO:0007669"/>
    <property type="project" value="TreeGrafter"/>
</dbReference>
<dbReference type="EMBL" id="PNCI01000018">
    <property type="protein sequence ID" value="TMP29301.1"/>
    <property type="molecule type" value="Genomic_DNA"/>
</dbReference>
<reference evidence="4 5" key="1">
    <citation type="submission" date="2018-01" db="EMBL/GenBank/DDBJ databases">
        <authorList>
            <person name="Paulsen S."/>
            <person name="Gram L.K."/>
        </authorList>
    </citation>
    <scope>NUCLEOTIDE SEQUENCE [LARGE SCALE GENOMIC DNA]</scope>
    <source>
        <strain evidence="4 5">S2676</strain>
    </source>
</reference>
<protein>
    <submittedName>
        <fullName evidence="4">Glycosyltransferase</fullName>
    </submittedName>
</protein>
<dbReference type="CDD" id="cd06533">
    <property type="entry name" value="Glyco_transf_WecG_TagA"/>
    <property type="match status" value="1"/>
</dbReference>
<dbReference type="Proteomes" id="UP000310249">
    <property type="component" value="Unassembled WGS sequence"/>
</dbReference>
<dbReference type="AlphaFoldDB" id="A0A5S3WMW9"/>
<evidence type="ECO:0000256" key="2">
    <source>
        <dbReference type="ARBA" id="ARBA00022679"/>
    </source>
</evidence>
<feature type="transmembrane region" description="Helical" evidence="3">
    <location>
        <begin position="20"/>
        <end position="48"/>
    </location>
</feature>
<accession>A0A5S3WMW9</accession>
<keyword evidence="2 4" id="KW-0808">Transferase</keyword>
<dbReference type="OrthoDB" id="9808602at2"/>
<keyword evidence="3" id="KW-0472">Membrane</keyword>
<dbReference type="NCBIfam" id="TIGR00696">
    <property type="entry name" value="wecG_tagA_cpsF"/>
    <property type="match status" value="1"/>
</dbReference>
<proteinExistence type="predicted"/>
<gene>
    <name evidence="4" type="ORF">CWB99_08875</name>
</gene>